<dbReference type="EMBL" id="CYTW01000005">
    <property type="protein sequence ID" value="CUK10209.1"/>
    <property type="molecule type" value="Genomic_DNA"/>
</dbReference>
<reference evidence="2" key="1">
    <citation type="submission" date="2015-09" db="EMBL/GenBank/DDBJ databases">
        <authorList>
            <person name="Rodrigo-Torres Lidia"/>
            <person name="Arahal R.David."/>
        </authorList>
    </citation>
    <scope>NUCLEOTIDE SEQUENCE [LARGE SCALE GENOMIC DNA]</scope>
    <source>
        <strain evidence="2">CECT 7735</strain>
    </source>
</reference>
<evidence type="ECO:0000313" key="2">
    <source>
        <dbReference type="Proteomes" id="UP000051870"/>
    </source>
</evidence>
<dbReference type="AlphaFoldDB" id="A0A0P1IFI4"/>
<name>A0A0P1IFI4_9RHOB</name>
<keyword evidence="2" id="KW-1185">Reference proteome</keyword>
<organism evidence="1 2">
    <name type="scientific">Shimia thalassica</name>
    <dbReference type="NCBI Taxonomy" id="1715693"/>
    <lineage>
        <taxon>Bacteria</taxon>
        <taxon>Pseudomonadati</taxon>
        <taxon>Pseudomonadota</taxon>
        <taxon>Alphaproteobacteria</taxon>
        <taxon>Rhodobacterales</taxon>
        <taxon>Roseobacteraceae</taxon>
    </lineage>
</organism>
<evidence type="ECO:0000313" key="1">
    <source>
        <dbReference type="EMBL" id="CUK10209.1"/>
    </source>
</evidence>
<gene>
    <name evidence="1" type="ORF">PH7735_03425</name>
</gene>
<accession>A0A0P1IFI4</accession>
<proteinExistence type="predicted"/>
<protein>
    <submittedName>
        <fullName evidence="1">Uncharacterized protein</fullName>
    </submittedName>
</protein>
<sequence>MDRIRATFLGHADDLVNREICRNRPHPLANPIGLVRLETVQRQLVLFRENSNRPLPHLIRSAHHTDRNLTTVRYQNLVEVRHGFPLLFALSKKFHKA</sequence>
<dbReference type="Proteomes" id="UP000051870">
    <property type="component" value="Unassembled WGS sequence"/>
</dbReference>